<feature type="domain" description="Secretin/TonB short N-terminal" evidence="12">
    <location>
        <begin position="43"/>
        <end position="95"/>
    </location>
</feature>
<keyword evidence="4" id="KW-0410">Iron transport</keyword>
<dbReference type="Pfam" id="PF13715">
    <property type="entry name" value="CarbopepD_reg_2"/>
    <property type="match status" value="1"/>
</dbReference>
<keyword evidence="3 10" id="KW-1134">Transmembrane beta strand</keyword>
<reference evidence="13 14" key="1">
    <citation type="submission" date="2019-07" db="EMBL/GenBank/DDBJ databases">
        <title>Whole genome shotgun sequence of Chitinophaga cymbidii NBRC 109752.</title>
        <authorList>
            <person name="Hosoyama A."/>
            <person name="Uohara A."/>
            <person name="Ohji S."/>
            <person name="Ichikawa N."/>
        </authorList>
    </citation>
    <scope>NUCLEOTIDE SEQUENCE [LARGE SCALE GENOMIC DNA]</scope>
    <source>
        <strain evidence="13 14">NBRC 109752</strain>
    </source>
</reference>
<evidence type="ECO:0000256" key="8">
    <source>
        <dbReference type="ARBA" id="ARBA00023136"/>
    </source>
</evidence>
<evidence type="ECO:0000256" key="2">
    <source>
        <dbReference type="ARBA" id="ARBA00022448"/>
    </source>
</evidence>
<keyword evidence="6" id="KW-0408">Iron</keyword>
<dbReference type="SMART" id="SM00965">
    <property type="entry name" value="STN"/>
    <property type="match status" value="1"/>
</dbReference>
<protein>
    <submittedName>
        <fullName evidence="13">SusC/RagA family TonB-linked outer membrane protein</fullName>
    </submittedName>
</protein>
<comment type="caution">
    <text evidence="13">The sequence shown here is derived from an EMBL/GenBank/DDBJ whole genome shotgun (WGS) entry which is preliminary data.</text>
</comment>
<dbReference type="GO" id="GO:0009279">
    <property type="term" value="C:cell outer membrane"/>
    <property type="evidence" value="ECO:0007669"/>
    <property type="project" value="UniProtKB-SubCell"/>
</dbReference>
<evidence type="ECO:0000313" key="14">
    <source>
        <dbReference type="Proteomes" id="UP000321436"/>
    </source>
</evidence>
<dbReference type="NCBIfam" id="TIGR04057">
    <property type="entry name" value="SusC_RagA_signa"/>
    <property type="match status" value="1"/>
</dbReference>
<dbReference type="InterPro" id="IPR023996">
    <property type="entry name" value="TonB-dep_OMP_SusC/RagA"/>
</dbReference>
<keyword evidence="4" id="KW-0406">Ion transport</keyword>
<dbReference type="InterPro" id="IPR011662">
    <property type="entry name" value="Secretin/TonB_short_N"/>
</dbReference>
<dbReference type="Gene3D" id="3.55.50.30">
    <property type="match status" value="1"/>
</dbReference>
<dbReference type="Gene3D" id="2.40.170.20">
    <property type="entry name" value="TonB-dependent receptor, beta-barrel domain"/>
    <property type="match status" value="1"/>
</dbReference>
<dbReference type="EMBL" id="BKAU01000001">
    <property type="protein sequence ID" value="GEP95895.1"/>
    <property type="molecule type" value="Genomic_DNA"/>
</dbReference>
<accession>A0A512RJP0</accession>
<evidence type="ECO:0000259" key="12">
    <source>
        <dbReference type="SMART" id="SM00965"/>
    </source>
</evidence>
<dbReference type="PROSITE" id="PS52016">
    <property type="entry name" value="TONB_DEPENDENT_REC_3"/>
    <property type="match status" value="1"/>
</dbReference>
<sequence>MLIIILTASQIHAAKVFSQTITASFEKVELRAILTAIEKKAKVRFIYNYDLNLLTRKVDFSVKNAKISDALDKLLENSGLRYRDMGNNLIVISSGKADEAAAPARVTVSGLVTGEQNEPLPGVSVSVKGTSLGTATGADGRFTLNVPSPDDVLVFTYIGYAQQEQALAGRTTLNVKLVLTSSNLNELVVVGYGTQKRQDVTGAIASVPMREIGDMPVSNVGTALQGKIAGVIVQQNSGSPGRTPAIKVRGFGSISAGTGPLIVVDGNIVSANVFGLLNAEEIEKIDVLKDASSAAIYGSRGANGVILVTTKRGRSGKTRMNLNVYTGFQQVTKKLDVLSSQEYAEFAKEAANNAYLDNVPGAQISDPNNVRPSNYLRYRYARGDLFDWLDYDDPAKVAALPDHNYQDLIFRTAPISNYQFSASGGTEKVQYAVSAGYLTQDGIIKKSAMDRYTLRANVDIQATSKFTVGVNINPSFRTTQEVRSDGHWADNGIINAALNTMPMAPIYSEDGSYSSMAALAAPYNLPGITNPVANITEYNSKFDQTNLLSNAYAEYKFLPNLRYRVSGNANIYQNRRNAYTTSRMPLNQQLPPTAARGSAFSEQGLSWLVNQVLTYNISFRDVHNLEILAGTESGKLQYQSSEAAGNTFANDIVQTLNAAGQPVSVTSQITENATVSYFARVDYNYKSKYLLKVSVRRDGSSIFGPDNRFGTFPAASAGWRVTEEPFMKSLPVVSELKLRASYGLSGNNAFSSNYPYVGSIGTTNYSFYDNIVTGLAISSLGNPGLSWERNQQLDLGIDIGLLKNRIAVTVDYYDRITKDLLLSVNVPTLTGFGSAVKNIGRMSNKGFEFGVNSYNLTGEFSWNTSANLSFNRNKVLALGPTGDPIRNASGVGETNITMIGQPIGSFYGYKQIGIFKDAADLHTNPHDNTTRPGDVKYEDVNGDGKIDANDRAIIGNNQPDFIYGMNNTFSFKNIDLSISVQGMQGGQILNLSRRFFDNLEGGGNNLAIALDRWRSPENPGNGKVPRANARTTGNNNAVSSRWVEDGSYLRIQHVSLGYKLPQAVIHRLKLQQVRIYASAQNLYTWTNYTNFNPEVSNYEGPLTGGVDYGSYPLARTVTFGINVDF</sequence>
<evidence type="ECO:0000256" key="3">
    <source>
        <dbReference type="ARBA" id="ARBA00022452"/>
    </source>
</evidence>
<evidence type="ECO:0000256" key="7">
    <source>
        <dbReference type="ARBA" id="ARBA00023077"/>
    </source>
</evidence>
<dbReference type="InterPro" id="IPR000531">
    <property type="entry name" value="Beta-barrel_TonB"/>
</dbReference>
<evidence type="ECO:0000256" key="1">
    <source>
        <dbReference type="ARBA" id="ARBA00004571"/>
    </source>
</evidence>
<keyword evidence="9 10" id="KW-0998">Cell outer membrane</keyword>
<evidence type="ECO:0000256" key="11">
    <source>
        <dbReference type="RuleBase" id="RU003357"/>
    </source>
</evidence>
<keyword evidence="2 10" id="KW-0813">Transport</keyword>
<dbReference type="NCBIfam" id="TIGR04056">
    <property type="entry name" value="OMP_RagA_SusC"/>
    <property type="match status" value="1"/>
</dbReference>
<name>A0A512RJP0_9BACT</name>
<evidence type="ECO:0000256" key="9">
    <source>
        <dbReference type="ARBA" id="ARBA00023237"/>
    </source>
</evidence>
<proteinExistence type="inferred from homology"/>
<dbReference type="InterPro" id="IPR023997">
    <property type="entry name" value="TonB-dep_OMP_SusC/RagA_CS"/>
</dbReference>
<dbReference type="InterPro" id="IPR036942">
    <property type="entry name" value="Beta-barrel_TonB_sf"/>
</dbReference>
<gene>
    <name evidence="13" type="ORF">CCY01nite_21550</name>
</gene>
<dbReference type="InterPro" id="IPR012910">
    <property type="entry name" value="Plug_dom"/>
</dbReference>
<dbReference type="Pfam" id="PF07715">
    <property type="entry name" value="Plug"/>
    <property type="match status" value="1"/>
</dbReference>
<evidence type="ECO:0000256" key="4">
    <source>
        <dbReference type="ARBA" id="ARBA00022496"/>
    </source>
</evidence>
<dbReference type="Pfam" id="PF07660">
    <property type="entry name" value="STN"/>
    <property type="match status" value="1"/>
</dbReference>
<dbReference type="InterPro" id="IPR039426">
    <property type="entry name" value="TonB-dep_rcpt-like"/>
</dbReference>
<dbReference type="Gene3D" id="2.60.40.1120">
    <property type="entry name" value="Carboxypeptidase-like, regulatory domain"/>
    <property type="match status" value="1"/>
</dbReference>
<comment type="subcellular location">
    <subcellularLocation>
        <location evidence="1 10">Cell outer membrane</location>
        <topology evidence="1 10">Multi-pass membrane protein</topology>
    </subcellularLocation>
</comment>
<dbReference type="Proteomes" id="UP000321436">
    <property type="component" value="Unassembled WGS sequence"/>
</dbReference>
<dbReference type="AlphaFoldDB" id="A0A512RJP0"/>
<evidence type="ECO:0000256" key="6">
    <source>
        <dbReference type="ARBA" id="ARBA00023004"/>
    </source>
</evidence>
<dbReference type="Gene3D" id="2.170.130.10">
    <property type="entry name" value="TonB-dependent receptor, plug domain"/>
    <property type="match status" value="1"/>
</dbReference>
<dbReference type="GO" id="GO:0006826">
    <property type="term" value="P:iron ion transport"/>
    <property type="evidence" value="ECO:0007669"/>
    <property type="project" value="UniProtKB-KW"/>
</dbReference>
<dbReference type="SUPFAM" id="SSF49464">
    <property type="entry name" value="Carboxypeptidase regulatory domain-like"/>
    <property type="match status" value="1"/>
</dbReference>
<dbReference type="Pfam" id="PF00593">
    <property type="entry name" value="TonB_dep_Rec_b-barrel"/>
    <property type="match status" value="1"/>
</dbReference>
<keyword evidence="14" id="KW-1185">Reference proteome</keyword>
<organism evidence="13 14">
    <name type="scientific">Chitinophaga cymbidii</name>
    <dbReference type="NCBI Taxonomy" id="1096750"/>
    <lineage>
        <taxon>Bacteria</taxon>
        <taxon>Pseudomonadati</taxon>
        <taxon>Bacteroidota</taxon>
        <taxon>Chitinophagia</taxon>
        <taxon>Chitinophagales</taxon>
        <taxon>Chitinophagaceae</taxon>
        <taxon>Chitinophaga</taxon>
    </lineage>
</organism>
<keyword evidence="7 11" id="KW-0798">TonB box</keyword>
<evidence type="ECO:0000313" key="13">
    <source>
        <dbReference type="EMBL" id="GEP95895.1"/>
    </source>
</evidence>
<dbReference type="InterPro" id="IPR037066">
    <property type="entry name" value="Plug_dom_sf"/>
</dbReference>
<dbReference type="InterPro" id="IPR008969">
    <property type="entry name" value="CarboxyPept-like_regulatory"/>
</dbReference>
<evidence type="ECO:0000256" key="10">
    <source>
        <dbReference type="PROSITE-ProRule" id="PRU01360"/>
    </source>
</evidence>
<keyword evidence="8 10" id="KW-0472">Membrane</keyword>
<evidence type="ECO:0000256" key="5">
    <source>
        <dbReference type="ARBA" id="ARBA00022692"/>
    </source>
</evidence>
<keyword evidence="5 10" id="KW-0812">Transmembrane</keyword>
<dbReference type="SUPFAM" id="SSF56935">
    <property type="entry name" value="Porins"/>
    <property type="match status" value="1"/>
</dbReference>
<comment type="similarity">
    <text evidence="10 11">Belongs to the TonB-dependent receptor family.</text>
</comment>